<evidence type="ECO:0000313" key="1">
    <source>
        <dbReference type="EMBL" id="CAF32014.1"/>
    </source>
</evidence>
<dbReference type="AlphaFoldDB" id="Q6MYI9"/>
<protein>
    <submittedName>
        <fullName evidence="1">Uncharacterized protein</fullName>
    </submittedName>
</protein>
<gene>
    <name evidence="1" type="ORF">AfA5c11.16c</name>
</gene>
<reference evidence="1" key="1">
    <citation type="journal article" date="2004" name="Fungal Genet. Biol.">
        <title>Insight into the genome of Aspergillus fumigatus: analysis of a 922 kb region encompassing the nitrate assimilation gene cluster.</title>
        <authorList>
            <person name="Pain A."/>
            <person name="Woodward J."/>
            <person name="Quail M.A."/>
            <person name="Anderson M.J."/>
            <person name="Clark R."/>
            <person name="Collins M."/>
            <person name="Fosker N."/>
            <person name="Fraser A."/>
            <person name="Harris D."/>
            <person name="Larke N."/>
            <person name="Murphy L."/>
            <person name="Humphray S."/>
            <person name="O'Neil S."/>
            <person name="Pertea M."/>
            <person name="Price C."/>
            <person name="Rabbinowitsch E."/>
            <person name="Rajandream M-A."/>
            <person name="Salzberg S."/>
            <person name="Saunders D."/>
            <person name="Seegar K."/>
            <person name="Sharp S."/>
            <person name="Warren T."/>
            <person name="Denning D.W."/>
            <person name="Barrell B."/>
            <person name="Hall N."/>
        </authorList>
    </citation>
    <scope>NUCLEOTIDE SEQUENCE</scope>
</reference>
<proteinExistence type="predicted"/>
<organism evidence="1">
    <name type="scientific">Aspergillus fumigatus</name>
    <name type="common">Neosartorya fumigata</name>
    <dbReference type="NCBI Taxonomy" id="746128"/>
    <lineage>
        <taxon>Eukaryota</taxon>
        <taxon>Fungi</taxon>
        <taxon>Dikarya</taxon>
        <taxon>Ascomycota</taxon>
        <taxon>Pezizomycotina</taxon>
        <taxon>Eurotiomycetes</taxon>
        <taxon>Eurotiomycetidae</taxon>
        <taxon>Eurotiales</taxon>
        <taxon>Aspergillaceae</taxon>
        <taxon>Aspergillus</taxon>
        <taxon>Aspergillus subgen. Fumigati</taxon>
    </lineage>
</organism>
<name>Q6MYI9_ASPFM</name>
<accession>Q6MYI9</accession>
<sequence length="194" mass="21252">MPTEIHDAHQRWAISSITPWYARGLISLQENELLGSGPGTSFTGFAGMYQGSHKEPDSFFRADSLPFPSIVNEAGSSESFPHLRNDKDLWMHGCAFVELVILLSWTKVSGNRIKGIIEVWRRNGAGGLSVTEMPILPRPVPPPASELIEFTRGQLFGPAAIAGQNPDTVLSLDVSRLRMIAEEVITLRMGLTPA</sequence>
<dbReference type="EMBL" id="BX649606">
    <property type="protein sequence ID" value="CAF32014.1"/>
    <property type="molecule type" value="Genomic_DNA"/>
</dbReference>